<dbReference type="Proteomes" id="UP000474175">
    <property type="component" value="Unassembled WGS sequence"/>
</dbReference>
<evidence type="ECO:0000313" key="1">
    <source>
        <dbReference type="EMBL" id="NDU97771.1"/>
    </source>
</evidence>
<evidence type="ECO:0008006" key="3">
    <source>
        <dbReference type="Google" id="ProtNLM"/>
    </source>
</evidence>
<dbReference type="RefSeq" id="WP_163953556.1">
    <property type="nucleotide sequence ID" value="NZ_JAAFZH010000013.1"/>
</dbReference>
<proteinExistence type="predicted"/>
<keyword evidence="2" id="KW-1185">Reference proteome</keyword>
<protein>
    <recommendedName>
        <fullName evidence="3">Thioredoxin domain-containing protein</fullName>
    </recommendedName>
</protein>
<reference evidence="1 2" key="1">
    <citation type="submission" date="2020-02" db="EMBL/GenBank/DDBJ databases">
        <title>Draft genome sequence of two Spirosoma agri KCTC 52727 and Spirosoma terrae KCTC 52035.</title>
        <authorList>
            <person name="Rojas J."/>
            <person name="Ambika Manirajan B."/>
            <person name="Suarez C."/>
            <person name="Ratering S."/>
            <person name="Schnell S."/>
        </authorList>
    </citation>
    <scope>NUCLEOTIDE SEQUENCE [LARGE SCALE GENOMIC DNA]</scope>
    <source>
        <strain evidence="1 2">KCTC 52035</strain>
    </source>
</reference>
<gene>
    <name evidence="1" type="ORF">GK108_23000</name>
</gene>
<evidence type="ECO:0000313" key="2">
    <source>
        <dbReference type="Proteomes" id="UP000474175"/>
    </source>
</evidence>
<name>A0A6L9LF57_9BACT</name>
<dbReference type="PROSITE" id="PS51257">
    <property type="entry name" value="PROKAR_LIPOPROTEIN"/>
    <property type="match status" value="1"/>
</dbReference>
<comment type="caution">
    <text evidence="1">The sequence shown here is derived from an EMBL/GenBank/DDBJ whole genome shotgun (WGS) entry which is preliminary data.</text>
</comment>
<organism evidence="1 2">
    <name type="scientific">Spirosoma terrae</name>
    <dbReference type="NCBI Taxonomy" id="1968276"/>
    <lineage>
        <taxon>Bacteria</taxon>
        <taxon>Pseudomonadati</taxon>
        <taxon>Bacteroidota</taxon>
        <taxon>Cytophagia</taxon>
        <taxon>Cytophagales</taxon>
        <taxon>Cytophagaceae</taxon>
        <taxon>Spirosoma</taxon>
    </lineage>
</organism>
<sequence>MEIVYRICYTLLLTVGCWLPSVAQAQSDSVIVTGRIRNLSARLYRESPAVSVSRNNILQASRELVRPSALGVDGTFRVSLPLIYTQEEMYFNYGRISTAFLASAGTVTIEMDADSLFTAAVPFRFGGVNAQVNQQFARYKAFEAAYPNKPDGKKLSTRVGGTSDEAAYRLVSSAYLAPFLAFAAKEKPFPLLSRWISSTDRYNAAAFMYDKAAYENEALAKSLDDSLRPATDRLLTAARASAMNRFASYATQRLSTEAGSNRANGLTVRALAILLERYGKNITAEERLKLNDYAVSNSARQSDLRFFDGLIKRSPDTLQRLVNYETMIQRAIRQYDAPAVDYLAAYWLGSTLPGLTLDFARMLYSYARPQLKDPSLGESLDELYRLEVKDSTRIRTAIQTLRKAGLKASSLEISPGVFVTRNDLGGGSPLLDQVLNANRGKVIYLLITSPSEEAGRQAALDAQRLRNAYSSRDLALIYIPMGGTDKSLWPELATRYNLQGDHLLLTESQIYDAIERLRPDGELSASVINRNGKIDKRNAPLPADFDEARKQINKAL</sequence>
<dbReference type="EMBL" id="JAAFZH010000013">
    <property type="protein sequence ID" value="NDU97771.1"/>
    <property type="molecule type" value="Genomic_DNA"/>
</dbReference>
<dbReference type="AlphaFoldDB" id="A0A6L9LF57"/>
<accession>A0A6L9LF57</accession>